<dbReference type="GO" id="GO:0005886">
    <property type="term" value="C:plasma membrane"/>
    <property type="evidence" value="ECO:0007669"/>
    <property type="project" value="UniProtKB-SubCell"/>
</dbReference>
<dbReference type="Proteomes" id="UP000440978">
    <property type="component" value="Unassembled WGS sequence"/>
</dbReference>
<keyword evidence="10" id="KW-1185">Reference proteome</keyword>
<feature type="transmembrane region" description="Helical" evidence="8">
    <location>
        <begin position="467"/>
        <end position="488"/>
    </location>
</feature>
<dbReference type="PANTHER" id="PTHR30003">
    <property type="entry name" value="L-LACTATE PERMEASE"/>
    <property type="match status" value="1"/>
</dbReference>
<evidence type="ECO:0000256" key="2">
    <source>
        <dbReference type="ARBA" id="ARBA00010100"/>
    </source>
</evidence>
<feature type="transmembrane region" description="Helical" evidence="8">
    <location>
        <begin position="158"/>
        <end position="182"/>
    </location>
</feature>
<gene>
    <name evidence="9" type="ORF">GMB86_11975</name>
</gene>
<protein>
    <recommendedName>
        <fullName evidence="8">L-lactate permease</fullName>
    </recommendedName>
</protein>
<evidence type="ECO:0000256" key="5">
    <source>
        <dbReference type="ARBA" id="ARBA00022692"/>
    </source>
</evidence>
<feature type="transmembrane region" description="Helical" evidence="8">
    <location>
        <begin position="356"/>
        <end position="375"/>
    </location>
</feature>
<keyword evidence="3 8" id="KW-0813">Transport</keyword>
<feature type="transmembrane region" description="Helical" evidence="8">
    <location>
        <begin position="432"/>
        <end position="455"/>
    </location>
</feature>
<evidence type="ECO:0000256" key="8">
    <source>
        <dbReference type="RuleBase" id="RU365092"/>
    </source>
</evidence>
<comment type="caution">
    <text evidence="9">The sequence shown here is derived from an EMBL/GenBank/DDBJ whole genome shotgun (WGS) entry which is preliminary data.</text>
</comment>
<accession>A0A6N8CRC9</accession>
<dbReference type="PANTHER" id="PTHR30003:SF0">
    <property type="entry name" value="GLYCOLATE PERMEASE GLCA-RELATED"/>
    <property type="match status" value="1"/>
</dbReference>
<evidence type="ECO:0000256" key="1">
    <source>
        <dbReference type="ARBA" id="ARBA00004651"/>
    </source>
</evidence>
<feature type="transmembrane region" description="Helical" evidence="8">
    <location>
        <begin position="40"/>
        <end position="59"/>
    </location>
</feature>
<dbReference type="GO" id="GO:0015129">
    <property type="term" value="F:lactate transmembrane transporter activity"/>
    <property type="evidence" value="ECO:0007669"/>
    <property type="project" value="UniProtKB-UniRule"/>
</dbReference>
<feature type="transmembrane region" description="Helical" evidence="8">
    <location>
        <begin position="396"/>
        <end position="412"/>
    </location>
</feature>
<dbReference type="InterPro" id="IPR003804">
    <property type="entry name" value="Lactate_perm"/>
</dbReference>
<dbReference type="NCBIfam" id="TIGR00795">
    <property type="entry name" value="lctP"/>
    <property type="match status" value="1"/>
</dbReference>
<dbReference type="OrthoDB" id="9761056at2"/>
<dbReference type="AlphaFoldDB" id="A0A6N8CRC9"/>
<dbReference type="Pfam" id="PF02652">
    <property type="entry name" value="Lactate_perm"/>
    <property type="match status" value="1"/>
</dbReference>
<evidence type="ECO:0000256" key="7">
    <source>
        <dbReference type="ARBA" id="ARBA00023136"/>
    </source>
</evidence>
<keyword evidence="4 8" id="KW-1003">Cell membrane</keyword>
<evidence type="ECO:0000313" key="10">
    <source>
        <dbReference type="Proteomes" id="UP000440978"/>
    </source>
</evidence>
<comment type="subcellular location">
    <subcellularLocation>
        <location evidence="1 8">Cell membrane</location>
        <topology evidence="1 8">Multi-pass membrane protein</topology>
    </subcellularLocation>
</comment>
<proteinExistence type="inferred from homology"/>
<comment type="function">
    <text evidence="8">Uptake of L-lactate across the membrane. Can also transport D-lactate and glycolate.</text>
</comment>
<comment type="similarity">
    <text evidence="2 8">Belongs to the lactate permease family.</text>
</comment>
<organism evidence="9 10">
    <name type="scientific">Terrilactibacillus tamarindi</name>
    <dbReference type="NCBI Taxonomy" id="2599694"/>
    <lineage>
        <taxon>Bacteria</taxon>
        <taxon>Bacillati</taxon>
        <taxon>Bacillota</taxon>
        <taxon>Bacilli</taxon>
        <taxon>Bacillales</taxon>
        <taxon>Bacillaceae</taxon>
        <taxon>Terrilactibacillus</taxon>
    </lineage>
</organism>
<keyword evidence="7 8" id="KW-0472">Membrane</keyword>
<keyword evidence="6 8" id="KW-1133">Transmembrane helix</keyword>
<feature type="transmembrane region" description="Helical" evidence="8">
    <location>
        <begin position="508"/>
        <end position="529"/>
    </location>
</feature>
<sequence>MNWTQIYDPMNNIWFSAIVAVIPIVIFFLALTVFKIKGHIAAFITVLSAILVALIFYHMPLKLLIGATGYGFVYALWPIAYIVIGAVFLYKLSVKSGQFEIIRQSIVSLTDDQRLQMLLVAFAFNSFLEGAAGFGAPIAITAALLVGLGFDPLKAAGLCLIANIAPGTVGAMGIPVIVAGQVTGIDPKEISINLSNYLPIISFIMPFFLVVVMDSFKGLIKVWKPTFVAAIFYAISQWATFRFIGPELPDIIAPIVCIIALAVYLKVFQRKDAKQEKAGDGLTLGKIVKAWSPFIVLTICVSIWCTSIFKNLFLPGGLLEKTTLNIPVPWLNNLVIKSAPLVPKPTPYAAMFKLDLISATGTAILVSCIVSMILLKVSLRAGGEVLAETIKELYKPILTIMLVLAFAFVANYSGESSTLGIALANTGHYFPIFAPVLGWLGVFLTGSVVSANALFGGLQQITANQIHVAPLVLISANVAGGAMAKMISPQSIAVASGSVGLVGRESELFRFTVKYSLIFLVFVCIVSYVQSIL</sequence>
<feature type="transmembrane region" description="Helical" evidence="8">
    <location>
        <begin position="290"/>
        <end position="309"/>
    </location>
</feature>
<reference evidence="9 10" key="1">
    <citation type="submission" date="2019-11" db="EMBL/GenBank/DDBJ databases">
        <title>Terrilactibacillus tamarindus sp. nov. BCM23-1 isolated from bark of Tamarindus indica.</title>
        <authorList>
            <person name="Kingkaew E."/>
            <person name="Tanasupawat S."/>
        </authorList>
    </citation>
    <scope>NUCLEOTIDE SEQUENCE [LARGE SCALE GENOMIC DNA]</scope>
    <source>
        <strain evidence="9 10">BCM23-1</strain>
    </source>
</reference>
<evidence type="ECO:0000256" key="3">
    <source>
        <dbReference type="ARBA" id="ARBA00022448"/>
    </source>
</evidence>
<feature type="transmembrane region" description="Helical" evidence="8">
    <location>
        <begin position="118"/>
        <end position="146"/>
    </location>
</feature>
<evidence type="ECO:0000256" key="6">
    <source>
        <dbReference type="ARBA" id="ARBA00022989"/>
    </source>
</evidence>
<feature type="transmembrane region" description="Helical" evidence="8">
    <location>
        <begin position="251"/>
        <end position="269"/>
    </location>
</feature>
<feature type="transmembrane region" description="Helical" evidence="8">
    <location>
        <begin position="12"/>
        <end position="34"/>
    </location>
</feature>
<feature type="transmembrane region" description="Helical" evidence="8">
    <location>
        <begin position="194"/>
        <end position="213"/>
    </location>
</feature>
<dbReference type="EMBL" id="WNHB01000019">
    <property type="protein sequence ID" value="MTT32724.1"/>
    <property type="molecule type" value="Genomic_DNA"/>
</dbReference>
<keyword evidence="5 8" id="KW-0812">Transmembrane</keyword>
<feature type="transmembrane region" description="Helical" evidence="8">
    <location>
        <begin position="71"/>
        <end position="90"/>
    </location>
</feature>
<evidence type="ECO:0000313" key="9">
    <source>
        <dbReference type="EMBL" id="MTT32724.1"/>
    </source>
</evidence>
<dbReference type="GO" id="GO:0015295">
    <property type="term" value="F:solute:proton symporter activity"/>
    <property type="evidence" value="ECO:0007669"/>
    <property type="project" value="TreeGrafter"/>
</dbReference>
<name>A0A6N8CRC9_9BACI</name>
<feature type="transmembrane region" description="Helical" evidence="8">
    <location>
        <begin position="225"/>
        <end position="245"/>
    </location>
</feature>
<evidence type="ECO:0000256" key="4">
    <source>
        <dbReference type="ARBA" id="ARBA00022475"/>
    </source>
</evidence>